<sequence>MGGQTFFLKKNNVRKKLAILLHSSEPNVFITTHQQPENSENNFNHRSSNASLPSPVLSSCSSPVSFMSPINHMPSPYSESPWTLPHGSNGEDGIIYTGLIGSLIREEGHIYSLASSGDLLYTVHKSIEWRIKWSIRKLLHQFTSGLSGG</sequence>
<accession>A0AAU9PCC0</accession>
<dbReference type="Proteomes" id="UP001157418">
    <property type="component" value="Unassembled WGS sequence"/>
</dbReference>
<organism evidence="1 2">
    <name type="scientific">Lactuca virosa</name>
    <dbReference type="NCBI Taxonomy" id="75947"/>
    <lineage>
        <taxon>Eukaryota</taxon>
        <taxon>Viridiplantae</taxon>
        <taxon>Streptophyta</taxon>
        <taxon>Embryophyta</taxon>
        <taxon>Tracheophyta</taxon>
        <taxon>Spermatophyta</taxon>
        <taxon>Magnoliopsida</taxon>
        <taxon>eudicotyledons</taxon>
        <taxon>Gunneridae</taxon>
        <taxon>Pentapetalae</taxon>
        <taxon>asterids</taxon>
        <taxon>campanulids</taxon>
        <taxon>Asterales</taxon>
        <taxon>Asteraceae</taxon>
        <taxon>Cichorioideae</taxon>
        <taxon>Cichorieae</taxon>
        <taxon>Lactucinae</taxon>
        <taxon>Lactuca</taxon>
    </lineage>
</organism>
<reference evidence="1 2" key="1">
    <citation type="submission" date="2022-01" db="EMBL/GenBank/DDBJ databases">
        <authorList>
            <person name="Xiong W."/>
            <person name="Schranz E."/>
        </authorList>
    </citation>
    <scope>NUCLEOTIDE SEQUENCE [LARGE SCALE GENOMIC DNA]</scope>
</reference>
<evidence type="ECO:0000313" key="2">
    <source>
        <dbReference type="Proteomes" id="UP001157418"/>
    </source>
</evidence>
<evidence type="ECO:0000313" key="1">
    <source>
        <dbReference type="EMBL" id="CAH1447719.1"/>
    </source>
</evidence>
<name>A0AAU9PCC0_9ASTR</name>
<comment type="caution">
    <text evidence="1">The sequence shown here is derived from an EMBL/GenBank/DDBJ whole genome shotgun (WGS) entry which is preliminary data.</text>
</comment>
<keyword evidence="2" id="KW-1185">Reference proteome</keyword>
<gene>
    <name evidence="1" type="ORF">LVIROSA_LOCUS33312</name>
</gene>
<dbReference type="EMBL" id="CAKMRJ010005598">
    <property type="protein sequence ID" value="CAH1447719.1"/>
    <property type="molecule type" value="Genomic_DNA"/>
</dbReference>
<protein>
    <submittedName>
        <fullName evidence="1">Uncharacterized protein</fullName>
    </submittedName>
</protein>
<proteinExistence type="predicted"/>
<dbReference type="AlphaFoldDB" id="A0AAU9PCC0"/>